<dbReference type="EMBL" id="LT963395">
    <property type="protein sequence ID" value="SOS21444.1"/>
    <property type="molecule type" value="Genomic_DNA"/>
</dbReference>
<proteinExistence type="predicted"/>
<evidence type="ECO:0000313" key="2">
    <source>
        <dbReference type="Proteomes" id="UP000239025"/>
    </source>
</evidence>
<dbReference type="Proteomes" id="UP000239025">
    <property type="component" value="Chromosome 1"/>
</dbReference>
<dbReference type="RefSeq" id="WP_065350126.1">
    <property type="nucleotide sequence ID" value="NZ_LT222319.1"/>
</dbReference>
<sequence length="77" mass="8855">MAQIHLPNGTSILDDSELMPNHQARRMAHEGAPPDAIAQELGEPLAIVQRWIQEAPYETPEQYWLRRYNEGTLDEDE</sequence>
<reference evidence="2" key="1">
    <citation type="submission" date="2017-11" db="EMBL/GenBank/DDBJ databases">
        <authorList>
            <person name="Blom J."/>
        </authorList>
    </citation>
    <scope>NUCLEOTIDE SEQUENCE [LARGE SCALE GENOMIC DNA]</scope>
</reference>
<protein>
    <submittedName>
        <fullName evidence="1">Uncharacterized protein</fullName>
    </submittedName>
</protein>
<gene>
    <name evidence="1" type="ORF">PL963_03349</name>
</gene>
<name>A0A193SSB6_9PSED</name>
<accession>A0A193SSB6</accession>
<dbReference type="AlphaFoldDB" id="A0A193SSB6"/>
<keyword evidence="2" id="KW-1185">Reference proteome</keyword>
<evidence type="ECO:0000313" key="1">
    <source>
        <dbReference type="EMBL" id="SOS21444.1"/>
    </source>
</evidence>
<organism evidence="1 2">
    <name type="scientific">Pseudomonas cerasi</name>
    <dbReference type="NCBI Taxonomy" id="1583341"/>
    <lineage>
        <taxon>Bacteria</taxon>
        <taxon>Pseudomonadati</taxon>
        <taxon>Pseudomonadota</taxon>
        <taxon>Gammaproteobacteria</taxon>
        <taxon>Pseudomonadales</taxon>
        <taxon>Pseudomonadaceae</taxon>
        <taxon>Pseudomonas</taxon>
    </lineage>
</organism>